<sequence length="534" mass="59466">AHVEKIKQGQLAEKEERQAELRKEVARVNFKQVSEMFQSDMKVLQENLPGPREAATETALDMKYLRDRQAKGRAHVTDFCAKNLILHTVTEDLDVALPKFMEFLDSMYVLCSLDLTVYPANATYVRKAFECLGNICSMSSSHAGFIMMPVHQKQTTEPAVLKHRRQIEEFLMKFKLTLANEVSLLFTKPESRITDGRSMTQLCLMSLHLSYTSSSDWQSSAAISAARVGPAPLIPIAQMIGFDEVTKPSASARVEQQCEMGRACLQKILAGENLKYMAFVREENEKDLRLALESQIYDHWDASRDAPPKQRPQPASEEKDFTLEILAMQSGKPVFPEQVLTDRFADSSEYKKEVLKLKKIFEDKYGAPAAGAGPPTVDSGPCRVSGQCDFSIDDGLSPVDTSRTVSLSVKTIDQLGEPASRRGTLVGKAGKPTVVVDENFHIWLLNCGDSKITVPSTELFGFGTGSYKNASNGLVWRLSNDRVQVIHEKKSAPLCMLLRKLATEQGLADVELEFHSMVPKTHPVDDARDSIQTN</sequence>
<comment type="caution">
    <text evidence="2">The sequence shown here is derived from an EMBL/GenBank/DDBJ whole genome shotgun (WGS) entry which is preliminary data.</text>
</comment>
<gene>
    <name evidence="2" type="ORF">SCF082_LOCUS36652</name>
    <name evidence="3" type="ORF">SCF082_LOCUS36774</name>
</gene>
<reference evidence="2 4" key="1">
    <citation type="submission" date="2024-02" db="EMBL/GenBank/DDBJ databases">
        <authorList>
            <person name="Chen Y."/>
            <person name="Shah S."/>
            <person name="Dougan E. K."/>
            <person name="Thang M."/>
            <person name="Chan C."/>
        </authorList>
    </citation>
    <scope>NUCLEOTIDE SEQUENCE [LARGE SCALE GENOMIC DNA]</scope>
</reference>
<evidence type="ECO:0000256" key="1">
    <source>
        <dbReference type="SAM" id="Coils"/>
    </source>
</evidence>
<protein>
    <submittedName>
        <fullName evidence="2">FO synthase subunit 1</fullName>
    </submittedName>
</protein>
<evidence type="ECO:0000313" key="4">
    <source>
        <dbReference type="Proteomes" id="UP001642464"/>
    </source>
</evidence>
<name>A0ABP0PJR9_9DINO</name>
<keyword evidence="4" id="KW-1185">Reference proteome</keyword>
<feature type="non-terminal residue" evidence="2">
    <location>
        <position position="1"/>
    </location>
</feature>
<feature type="coiled-coil region" evidence="1">
    <location>
        <begin position="4"/>
        <end position="31"/>
    </location>
</feature>
<organism evidence="2 4">
    <name type="scientific">Durusdinium trenchii</name>
    <dbReference type="NCBI Taxonomy" id="1381693"/>
    <lineage>
        <taxon>Eukaryota</taxon>
        <taxon>Sar</taxon>
        <taxon>Alveolata</taxon>
        <taxon>Dinophyceae</taxon>
        <taxon>Suessiales</taxon>
        <taxon>Symbiodiniaceae</taxon>
        <taxon>Durusdinium</taxon>
    </lineage>
</organism>
<dbReference type="EMBL" id="CAXAMM010036446">
    <property type="protein sequence ID" value="CAK9075787.1"/>
    <property type="molecule type" value="Genomic_DNA"/>
</dbReference>
<evidence type="ECO:0000313" key="2">
    <source>
        <dbReference type="EMBL" id="CAK9075787.1"/>
    </source>
</evidence>
<dbReference type="EMBL" id="CAXAMM010036669">
    <property type="protein sequence ID" value="CAK9076130.1"/>
    <property type="molecule type" value="Genomic_DNA"/>
</dbReference>
<accession>A0ABP0PJR9</accession>
<keyword evidence="1" id="KW-0175">Coiled coil</keyword>
<dbReference type="Proteomes" id="UP001642464">
    <property type="component" value="Unassembled WGS sequence"/>
</dbReference>
<proteinExistence type="predicted"/>
<evidence type="ECO:0000313" key="3">
    <source>
        <dbReference type="EMBL" id="CAK9076130.1"/>
    </source>
</evidence>